<geneLocation type="plasmid" evidence="2">
    <name>pmppla107</name>
</geneLocation>
<keyword evidence="1" id="KW-0614">Plasmid</keyword>
<proteinExistence type="predicted"/>
<evidence type="ECO:0000313" key="2">
    <source>
        <dbReference type="Proteomes" id="UP000006426"/>
    </source>
</evidence>
<dbReference type="Proteomes" id="UP000006426">
    <property type="component" value="Plasmid pmppla107"/>
</dbReference>
<dbReference type="RefSeq" id="WP_005741694.1">
    <property type="nucleotide sequence ID" value="NZ_CP031226.1"/>
</dbReference>
<evidence type="ECO:0000313" key="1">
    <source>
        <dbReference type="EMBL" id="AXH59982.1"/>
    </source>
</evidence>
<name>A0AAD0PWE5_PSEAV</name>
<protein>
    <submittedName>
        <fullName evidence="1">Uncharacterized protein</fullName>
    </submittedName>
</protein>
<reference evidence="1 2" key="1">
    <citation type="journal article" date="2011" name="PLoS Pathog.">
        <title>Dynamic evolution of pathogenicity revealed by sequencing and comparative genomics of 19 Pseudomonas syringae isolates.</title>
        <authorList>
            <person name="Baltrus D.A."/>
            <person name="Nishimura M.T."/>
            <person name="Romanchuk A."/>
            <person name="Chang J.H."/>
            <person name="Mukhtar M.S."/>
            <person name="Cherkis K."/>
            <person name="Roach J."/>
            <person name="Grant S.R."/>
            <person name="Jones C.D."/>
            <person name="Dangl J.L."/>
        </authorList>
    </citation>
    <scope>NUCLEOTIDE SEQUENCE [LARGE SCALE GENOMIC DNA]</scope>
    <source>
        <strain evidence="1 2">M301315</strain>
    </source>
</reference>
<sequence length="365" mass="41089">MNKPLSPSEVIESIVLDLRANDCPALQLHLDDLQESLVERIMAGDVESQGHAMAKLKKVIAIDRSLGTDALRGLLMRISIDHQTANQLISRYDCPVLNDAVCKNLMHFGLDQADGEISKYLVARNWLYKDRFELFERFATHLLNARPKDLDLQVEIVQSFTFPVANEDQKQAEVFFAWVVRHQERIIELGDSDLSSFKNYEMELGITLAKNGAESIARLLIEHGQLNPSYDDLYCARTLLGFKFSDERLLRAWDDTDTMTDEIGHLAGLTAYHLAFEDSPEPVKITGQSLNRAHAIIHALSFLEGNGIPLPGPKVAAIAGRILDEEEDPAYVQWIMEIFRDSSFHKQLLAIATYRDHSFGGDLGL</sequence>
<gene>
    <name evidence="1" type="ORF">PLA107_032670</name>
</gene>
<organism evidence="1 2">
    <name type="scientific">Pseudomonas amygdali pv. lachrymans str. M301315</name>
    <dbReference type="NCBI Taxonomy" id="629260"/>
    <lineage>
        <taxon>Bacteria</taxon>
        <taxon>Pseudomonadati</taxon>
        <taxon>Pseudomonadota</taxon>
        <taxon>Gammaproteobacteria</taxon>
        <taxon>Pseudomonadales</taxon>
        <taxon>Pseudomonadaceae</taxon>
        <taxon>Pseudomonas</taxon>
        <taxon>Pseudomonas amygdali</taxon>
    </lineage>
</organism>
<accession>A0AAD0PWE5</accession>
<dbReference type="AlphaFoldDB" id="A0AAD0PWE5"/>
<dbReference type="EMBL" id="CP031226">
    <property type="protein sequence ID" value="AXH59982.1"/>
    <property type="molecule type" value="Genomic_DNA"/>
</dbReference>
<dbReference type="GeneID" id="39474406"/>